<dbReference type="EMBL" id="CP121687">
    <property type="protein sequence ID" value="WZL69326.1"/>
    <property type="molecule type" value="Genomic_DNA"/>
</dbReference>
<keyword evidence="1" id="KW-0472">Membrane</keyword>
<accession>A0ABZ2Y403</accession>
<feature type="transmembrane region" description="Helical" evidence="1">
    <location>
        <begin position="54"/>
        <end position="73"/>
    </location>
</feature>
<evidence type="ECO:0000313" key="2">
    <source>
        <dbReference type="EMBL" id="WZL69326.1"/>
    </source>
</evidence>
<dbReference type="RefSeq" id="WP_341876323.1">
    <property type="nucleotide sequence ID" value="NZ_CP121687.1"/>
</dbReference>
<keyword evidence="1" id="KW-1133">Transmembrane helix</keyword>
<keyword evidence="1" id="KW-0812">Transmembrane</keyword>
<reference evidence="2 3" key="1">
    <citation type="submission" date="2023-03" db="EMBL/GenBank/DDBJ databases">
        <title>Novel Species.</title>
        <authorList>
            <person name="Ma S."/>
        </authorList>
    </citation>
    <scope>NUCLEOTIDE SEQUENCE [LARGE SCALE GENOMIC DNA]</scope>
    <source>
        <strain evidence="2 3">LIND6LT2</strain>
    </source>
</reference>
<evidence type="ECO:0000313" key="3">
    <source>
        <dbReference type="Proteomes" id="UP001486565"/>
    </source>
</evidence>
<dbReference type="Proteomes" id="UP001486565">
    <property type="component" value="Chromosome"/>
</dbReference>
<evidence type="ECO:0000256" key="1">
    <source>
        <dbReference type="SAM" id="Phobius"/>
    </source>
</evidence>
<keyword evidence="3" id="KW-1185">Reference proteome</keyword>
<organism evidence="2 3">
    <name type="scientific">Defluviitalea saccharophila</name>
    <dbReference type="NCBI Taxonomy" id="879970"/>
    <lineage>
        <taxon>Bacteria</taxon>
        <taxon>Bacillati</taxon>
        <taxon>Bacillota</taxon>
        <taxon>Clostridia</taxon>
        <taxon>Lachnospirales</taxon>
        <taxon>Defluviitaleaceae</taxon>
        <taxon>Defluviitalea</taxon>
    </lineage>
</organism>
<protein>
    <submittedName>
        <fullName evidence="2">Uncharacterized protein</fullName>
    </submittedName>
</protein>
<gene>
    <name evidence="2" type="ORF">QBE51_11050</name>
</gene>
<proteinExistence type="predicted"/>
<name>A0ABZ2Y403_9FIRM</name>
<sequence length="80" mass="8597">MNNRIANIILYFIIGLIAVRYGFPLIIKGVGLLIGLIGGVIGLAFGTIGLLIGLIFTAVPLIVIGWIIYTFLLKKNPNSN</sequence>
<feature type="transmembrane region" description="Helical" evidence="1">
    <location>
        <begin position="30"/>
        <end position="48"/>
    </location>
</feature>
<feature type="transmembrane region" description="Helical" evidence="1">
    <location>
        <begin position="6"/>
        <end position="23"/>
    </location>
</feature>